<organism evidence="2 3">
    <name type="scientific">Amycolatopsis rifamycinica</name>
    <dbReference type="NCBI Taxonomy" id="287986"/>
    <lineage>
        <taxon>Bacteria</taxon>
        <taxon>Bacillati</taxon>
        <taxon>Actinomycetota</taxon>
        <taxon>Actinomycetes</taxon>
        <taxon>Pseudonocardiales</taxon>
        <taxon>Pseudonocardiaceae</taxon>
        <taxon>Amycolatopsis</taxon>
    </lineage>
</organism>
<feature type="region of interest" description="Disordered" evidence="1">
    <location>
        <begin position="46"/>
        <end position="70"/>
    </location>
</feature>
<comment type="caution">
    <text evidence="2">The sequence shown here is derived from an EMBL/GenBank/DDBJ whole genome shotgun (WGS) entry which is preliminary data.</text>
</comment>
<evidence type="ECO:0000313" key="3">
    <source>
        <dbReference type="Proteomes" id="UP000027345"/>
    </source>
</evidence>
<protein>
    <submittedName>
        <fullName evidence="2">Uncharacterized protein</fullName>
    </submittedName>
</protein>
<dbReference type="RefSeq" id="WP_043781319.1">
    <property type="nucleotide sequence ID" value="NZ_JMQI01000031.1"/>
</dbReference>
<dbReference type="Proteomes" id="UP000027345">
    <property type="component" value="Unassembled WGS sequence"/>
</dbReference>
<dbReference type="AlphaFoldDB" id="A0A066U0I7"/>
<sequence length="70" mass="7405">MGTQLRISREDGSLPCEVCGFPTMHVAQVVADDGTILGRTLVCTTCQRSKPRPDPAPLESEAPPDEVPAG</sequence>
<dbReference type="EMBL" id="JMQI01000031">
    <property type="protein sequence ID" value="KDN20971.1"/>
    <property type="molecule type" value="Genomic_DNA"/>
</dbReference>
<gene>
    <name evidence="2" type="ORF">DV20_17290</name>
</gene>
<keyword evidence="3" id="KW-1185">Reference proteome</keyword>
<dbReference type="OrthoDB" id="3630149at2"/>
<dbReference type="STRING" id="287986.DV20_17290"/>
<evidence type="ECO:0000313" key="2">
    <source>
        <dbReference type="EMBL" id="KDN20971.1"/>
    </source>
</evidence>
<evidence type="ECO:0000256" key="1">
    <source>
        <dbReference type="SAM" id="MobiDB-lite"/>
    </source>
</evidence>
<accession>A0A066U0I7</accession>
<name>A0A066U0I7_9PSEU</name>
<proteinExistence type="predicted"/>
<reference evidence="2 3" key="1">
    <citation type="submission" date="2014-05" db="EMBL/GenBank/DDBJ databases">
        <title>Draft genome sequence of Amycolatopsis rifamycinica DSM 46095.</title>
        <authorList>
            <person name="Lal R."/>
            <person name="Saxena A."/>
            <person name="Kumari R."/>
            <person name="Mukherjee U."/>
            <person name="Singh P."/>
            <person name="Sangwan N."/>
            <person name="Mahato N.K."/>
        </authorList>
    </citation>
    <scope>NUCLEOTIDE SEQUENCE [LARGE SCALE GENOMIC DNA]</scope>
    <source>
        <strain evidence="2 3">DSM 46095</strain>
    </source>
</reference>